<sequence length="108" mass="12476">MDNSHYYTQVVKVWDILPLSAVQKLADQLDVMFGNYTVDKMNRCKHKFTEGNLVVPMKWPMDSSSQSLTNSLASLSLREGYKAYPTNYKNHSKPQTGKSGRRRNWAFK</sequence>
<dbReference type="PANTHER" id="PTHR21529">
    <property type="entry name" value="MAMMARY TURMOR VIRUS RECEPTOR HOMOLOG 1, 2 MTVR1, 2"/>
    <property type="match status" value="1"/>
</dbReference>
<organism evidence="2 3">
    <name type="scientific">Ziziphus jujuba</name>
    <name type="common">Chinese jujube</name>
    <name type="synonym">Ziziphus sativa</name>
    <dbReference type="NCBI Taxonomy" id="326968"/>
    <lineage>
        <taxon>Eukaryota</taxon>
        <taxon>Viridiplantae</taxon>
        <taxon>Streptophyta</taxon>
        <taxon>Embryophyta</taxon>
        <taxon>Tracheophyta</taxon>
        <taxon>Spermatophyta</taxon>
        <taxon>Magnoliopsida</taxon>
        <taxon>eudicotyledons</taxon>
        <taxon>Gunneridae</taxon>
        <taxon>Pentapetalae</taxon>
        <taxon>rosids</taxon>
        <taxon>fabids</taxon>
        <taxon>Rosales</taxon>
        <taxon>Rhamnaceae</taxon>
        <taxon>Paliureae</taxon>
        <taxon>Ziziphus</taxon>
    </lineage>
</organism>
<accession>A0ABM3ZYW4</accession>
<gene>
    <name evidence="3" type="primary">LOC132800309</name>
</gene>
<proteinExistence type="predicted"/>
<evidence type="ECO:0000256" key="1">
    <source>
        <dbReference type="SAM" id="MobiDB-lite"/>
    </source>
</evidence>
<name>A0ABM3ZYW4_ZIZJJ</name>
<dbReference type="GeneID" id="132800309"/>
<feature type="compositionally biased region" description="Basic residues" evidence="1">
    <location>
        <begin position="99"/>
        <end position="108"/>
    </location>
</feature>
<protein>
    <submittedName>
        <fullName evidence="3">Uncharacterized protein LOC132800309</fullName>
    </submittedName>
</protein>
<feature type="compositionally biased region" description="Polar residues" evidence="1">
    <location>
        <begin position="87"/>
        <end position="98"/>
    </location>
</feature>
<evidence type="ECO:0000313" key="2">
    <source>
        <dbReference type="Proteomes" id="UP001652623"/>
    </source>
</evidence>
<dbReference type="RefSeq" id="XP_060669677.1">
    <property type="nucleotide sequence ID" value="XM_060813694.1"/>
</dbReference>
<dbReference type="InterPro" id="IPR039904">
    <property type="entry name" value="TRANK1"/>
</dbReference>
<evidence type="ECO:0000313" key="3">
    <source>
        <dbReference type="RefSeq" id="XP_060669677.1"/>
    </source>
</evidence>
<dbReference type="Proteomes" id="UP001652623">
    <property type="component" value="Chromosome 12"/>
</dbReference>
<keyword evidence="2" id="KW-1185">Reference proteome</keyword>
<feature type="region of interest" description="Disordered" evidence="1">
    <location>
        <begin position="85"/>
        <end position="108"/>
    </location>
</feature>
<reference evidence="3" key="1">
    <citation type="submission" date="2025-08" db="UniProtKB">
        <authorList>
            <consortium name="RefSeq"/>
        </authorList>
    </citation>
    <scope>IDENTIFICATION</scope>
    <source>
        <tissue evidence="3">Seedling</tissue>
    </source>
</reference>
<dbReference type="PANTHER" id="PTHR21529:SF4">
    <property type="entry name" value="TPR AND ANKYRIN REPEAT-CONTAINING PROTEIN 1"/>
    <property type="match status" value="1"/>
</dbReference>